<dbReference type="InterPro" id="IPR006769">
    <property type="entry name" value="MCU_C"/>
</dbReference>
<keyword evidence="6" id="KW-0106">Calcium</keyword>
<dbReference type="GO" id="GO:0006816">
    <property type="term" value="P:calcium ion transport"/>
    <property type="evidence" value="ECO:0007669"/>
    <property type="project" value="UniProtKB-KW"/>
</dbReference>
<keyword evidence="4" id="KW-0109">Calcium transport</keyword>
<sequence>LNLFLLYYDPKKLKQKKMAFKKTLPQRIFSAYKFSAPSLTTCRIASSTLVEAKSFSYDKITTSDPRRFLHQSLASSPEIQRSLIPPREKLRKKLHETDVITRDRMRLINGTLLLPRAPPRPESVEDARKILRLSQLETLKSRIRKIEKSWILFAEFIEICKETCLDDDQGMEFAKKLDDSGDVIVLGNVVFLRPNQVVQAMQELMPMHHPNHEKERMKELEQMEEEKTSIDKKAESLVRKEMWFGLGCLVIQTTAFMRFTFWDLTWDVMEPICFYLTSTYFMATYFFFLKTSKEPSFQGFFQARFSTKQKRLMKLHNFDLQRYNELRRAH</sequence>
<keyword evidence="8" id="KW-0406">Ion transport</keyword>
<dbReference type="PANTHER" id="PTHR13462">
    <property type="entry name" value="CALCIUM UNIPORTER PROTEIN, MITOCHONDRIAL"/>
    <property type="match status" value="1"/>
</dbReference>
<gene>
    <name evidence="12" type="ORF">AABB24_025831</name>
</gene>
<evidence type="ECO:0000256" key="1">
    <source>
        <dbReference type="ARBA" id="ARBA00004141"/>
    </source>
</evidence>
<feature type="non-terminal residue" evidence="12">
    <location>
        <position position="1"/>
    </location>
</feature>
<dbReference type="EMBL" id="JBJKTR010000015">
    <property type="protein sequence ID" value="KAL3341474.1"/>
    <property type="molecule type" value="Genomic_DNA"/>
</dbReference>
<comment type="caution">
    <text evidence="12">The sequence shown here is derived from an EMBL/GenBank/DDBJ whole genome shotgun (WGS) entry which is preliminary data.</text>
</comment>
<keyword evidence="13" id="KW-1185">Reference proteome</keyword>
<keyword evidence="3" id="KW-0813">Transport</keyword>
<evidence type="ECO:0000256" key="3">
    <source>
        <dbReference type="ARBA" id="ARBA00022448"/>
    </source>
</evidence>
<feature type="domain" description="Calcium uniporter protein C-terminal" evidence="11">
    <location>
        <begin position="168"/>
        <end position="326"/>
    </location>
</feature>
<feature type="transmembrane region" description="Helical" evidence="10">
    <location>
        <begin position="268"/>
        <end position="288"/>
    </location>
</feature>
<evidence type="ECO:0000256" key="2">
    <source>
        <dbReference type="ARBA" id="ARBA00005653"/>
    </source>
</evidence>
<comment type="subcellular location">
    <subcellularLocation>
        <location evidence="1">Membrane</location>
        <topology evidence="1">Multi-pass membrane protein</topology>
    </subcellularLocation>
</comment>
<evidence type="ECO:0000256" key="7">
    <source>
        <dbReference type="ARBA" id="ARBA00022989"/>
    </source>
</evidence>
<protein>
    <recommendedName>
        <fullName evidence="11">Calcium uniporter protein C-terminal domain-containing protein</fullName>
    </recommendedName>
</protein>
<accession>A0ABD2SC85</accession>
<proteinExistence type="inferred from homology"/>
<evidence type="ECO:0000313" key="12">
    <source>
        <dbReference type="EMBL" id="KAL3341474.1"/>
    </source>
</evidence>
<keyword evidence="9 10" id="KW-0472">Membrane</keyword>
<dbReference type="Pfam" id="PF04678">
    <property type="entry name" value="MCU"/>
    <property type="match status" value="1"/>
</dbReference>
<evidence type="ECO:0000256" key="8">
    <source>
        <dbReference type="ARBA" id="ARBA00023065"/>
    </source>
</evidence>
<keyword evidence="7 10" id="KW-1133">Transmembrane helix</keyword>
<dbReference type="GO" id="GO:0016020">
    <property type="term" value="C:membrane"/>
    <property type="evidence" value="ECO:0007669"/>
    <property type="project" value="UniProtKB-SubCell"/>
</dbReference>
<evidence type="ECO:0000259" key="11">
    <source>
        <dbReference type="Pfam" id="PF04678"/>
    </source>
</evidence>
<evidence type="ECO:0000256" key="10">
    <source>
        <dbReference type="SAM" id="Phobius"/>
    </source>
</evidence>
<keyword evidence="5 10" id="KW-0812">Transmembrane</keyword>
<dbReference type="AlphaFoldDB" id="A0ABD2SC85"/>
<reference evidence="12 13" key="1">
    <citation type="submission" date="2024-05" db="EMBL/GenBank/DDBJ databases">
        <title>De novo assembly of an allotetraploid wild potato.</title>
        <authorList>
            <person name="Hosaka A.J."/>
        </authorList>
    </citation>
    <scope>NUCLEOTIDE SEQUENCE [LARGE SCALE GENOMIC DNA]</scope>
    <source>
        <tissue evidence="12">Young leaves</tissue>
    </source>
</reference>
<dbReference type="InterPro" id="IPR039055">
    <property type="entry name" value="MCU_fam"/>
</dbReference>
<comment type="similarity">
    <text evidence="2">Belongs to the MCU (TC 1.A.77) family.</text>
</comment>
<evidence type="ECO:0000256" key="9">
    <source>
        <dbReference type="ARBA" id="ARBA00023136"/>
    </source>
</evidence>
<dbReference type="PANTHER" id="PTHR13462:SF51">
    <property type="entry name" value="CALCIUM UNIPORTER PROTEIN"/>
    <property type="match status" value="1"/>
</dbReference>
<evidence type="ECO:0000256" key="6">
    <source>
        <dbReference type="ARBA" id="ARBA00022837"/>
    </source>
</evidence>
<organism evidence="12 13">
    <name type="scientific">Solanum stoloniferum</name>
    <dbReference type="NCBI Taxonomy" id="62892"/>
    <lineage>
        <taxon>Eukaryota</taxon>
        <taxon>Viridiplantae</taxon>
        <taxon>Streptophyta</taxon>
        <taxon>Embryophyta</taxon>
        <taxon>Tracheophyta</taxon>
        <taxon>Spermatophyta</taxon>
        <taxon>Magnoliopsida</taxon>
        <taxon>eudicotyledons</taxon>
        <taxon>Gunneridae</taxon>
        <taxon>Pentapetalae</taxon>
        <taxon>asterids</taxon>
        <taxon>lamiids</taxon>
        <taxon>Solanales</taxon>
        <taxon>Solanaceae</taxon>
        <taxon>Solanoideae</taxon>
        <taxon>Solaneae</taxon>
        <taxon>Solanum</taxon>
    </lineage>
</organism>
<dbReference type="Proteomes" id="UP001627284">
    <property type="component" value="Unassembled WGS sequence"/>
</dbReference>
<name>A0ABD2SC85_9SOLN</name>
<feature type="transmembrane region" description="Helical" evidence="10">
    <location>
        <begin position="242"/>
        <end position="262"/>
    </location>
</feature>
<evidence type="ECO:0000256" key="4">
    <source>
        <dbReference type="ARBA" id="ARBA00022568"/>
    </source>
</evidence>
<evidence type="ECO:0000256" key="5">
    <source>
        <dbReference type="ARBA" id="ARBA00022692"/>
    </source>
</evidence>
<evidence type="ECO:0000313" key="13">
    <source>
        <dbReference type="Proteomes" id="UP001627284"/>
    </source>
</evidence>